<protein>
    <submittedName>
        <fullName evidence="2">Lipopolysaccharide cholinephosphotransferase</fullName>
    </submittedName>
</protein>
<dbReference type="GO" id="GO:0009100">
    <property type="term" value="P:glycoprotein metabolic process"/>
    <property type="evidence" value="ECO:0007669"/>
    <property type="project" value="UniProtKB-ARBA"/>
</dbReference>
<evidence type="ECO:0000313" key="3">
    <source>
        <dbReference type="Proteomes" id="UP000198619"/>
    </source>
</evidence>
<keyword evidence="3" id="KW-1185">Reference proteome</keyword>
<sequence>MEYRVCSLREAQCRMFQILREIDRICKKHNITYWLDGGTLLGAMRHDGFIPWDDDLDIGMLRQDYVKFISIAQSEFGEKYFLQTPLTDTYSEASWIKVKDNNSKILEEENNNNAHSGLFVDIFPYDTLSDEDVKRKKTITNVMFLRAYTKTRFKKPIIKNLPKNIGICGLKTLGLLYKLIDYNDYLGRIHKKYNTKYRKTSNKLNYGVEVPWELDIDKQDIFPLSTHSFEGIEFPIPNNSDEFLKKLYGNWTQLPPKEYRMPSHSDAVYIKDLN</sequence>
<dbReference type="Proteomes" id="UP000198619">
    <property type="component" value="Unassembled WGS sequence"/>
</dbReference>
<evidence type="ECO:0000259" key="1">
    <source>
        <dbReference type="Pfam" id="PF04991"/>
    </source>
</evidence>
<dbReference type="GO" id="GO:0016740">
    <property type="term" value="F:transferase activity"/>
    <property type="evidence" value="ECO:0007669"/>
    <property type="project" value="UniProtKB-KW"/>
</dbReference>
<dbReference type="InterPro" id="IPR052942">
    <property type="entry name" value="LPS_cholinephosphotransferase"/>
</dbReference>
<keyword evidence="2" id="KW-0808">Transferase</keyword>
<accession>A0A1I0VW18</accession>
<proteinExistence type="predicted"/>
<dbReference type="InterPro" id="IPR007074">
    <property type="entry name" value="LicD/FKTN/FKRP_NTP_transf"/>
</dbReference>
<dbReference type="OrthoDB" id="9786100at2"/>
<gene>
    <name evidence="2" type="ORF">SAMN04488528_100369</name>
</gene>
<dbReference type="STRING" id="84698.SAMN04488528_100369"/>
<dbReference type="PANTHER" id="PTHR43404:SF2">
    <property type="entry name" value="LIPOPOLYSACCHARIDE CHOLINEPHOSPHOTRANSFERASE LICD"/>
    <property type="match status" value="1"/>
</dbReference>
<dbReference type="PANTHER" id="PTHR43404">
    <property type="entry name" value="LIPOPOLYSACCHARIDE CHOLINEPHOSPHOTRANSFERASE LICD"/>
    <property type="match status" value="1"/>
</dbReference>
<dbReference type="EMBL" id="FOKI01000003">
    <property type="protein sequence ID" value="SFA80474.1"/>
    <property type="molecule type" value="Genomic_DNA"/>
</dbReference>
<feature type="domain" description="LicD/FKTN/FKRP nucleotidyltransferase" evidence="1">
    <location>
        <begin position="26"/>
        <end position="249"/>
    </location>
</feature>
<dbReference type="RefSeq" id="WP_090038597.1">
    <property type="nucleotide sequence ID" value="NZ_FOKI01000003.1"/>
</dbReference>
<dbReference type="Pfam" id="PF04991">
    <property type="entry name" value="LicD"/>
    <property type="match status" value="1"/>
</dbReference>
<name>A0A1I0VW18_9CLOT</name>
<organism evidence="2 3">
    <name type="scientific">Clostridium frigidicarnis</name>
    <dbReference type="NCBI Taxonomy" id="84698"/>
    <lineage>
        <taxon>Bacteria</taxon>
        <taxon>Bacillati</taxon>
        <taxon>Bacillota</taxon>
        <taxon>Clostridia</taxon>
        <taxon>Eubacteriales</taxon>
        <taxon>Clostridiaceae</taxon>
        <taxon>Clostridium</taxon>
    </lineage>
</organism>
<dbReference type="AlphaFoldDB" id="A0A1I0VW18"/>
<reference evidence="2 3" key="1">
    <citation type="submission" date="2016-10" db="EMBL/GenBank/DDBJ databases">
        <authorList>
            <person name="de Groot N.N."/>
        </authorList>
    </citation>
    <scope>NUCLEOTIDE SEQUENCE [LARGE SCALE GENOMIC DNA]</scope>
    <source>
        <strain evidence="2 3">DSM 12271</strain>
    </source>
</reference>
<evidence type="ECO:0000313" key="2">
    <source>
        <dbReference type="EMBL" id="SFA80474.1"/>
    </source>
</evidence>